<keyword evidence="2" id="KW-1185">Reference proteome</keyword>
<evidence type="ECO:0000313" key="1">
    <source>
        <dbReference type="EMBL" id="PQA59679.1"/>
    </source>
</evidence>
<dbReference type="RefSeq" id="WP_104711354.1">
    <property type="nucleotide sequence ID" value="NZ_PTRA01000001.1"/>
</dbReference>
<name>A0A2S7IPT8_9BACT</name>
<protein>
    <recommendedName>
        <fullName evidence="3">Exo-alpha-sialidase</fullName>
    </recommendedName>
</protein>
<organism evidence="1 2">
    <name type="scientific">Siphonobacter curvatus</name>
    <dbReference type="NCBI Taxonomy" id="2094562"/>
    <lineage>
        <taxon>Bacteria</taxon>
        <taxon>Pseudomonadati</taxon>
        <taxon>Bacteroidota</taxon>
        <taxon>Cytophagia</taxon>
        <taxon>Cytophagales</taxon>
        <taxon>Cytophagaceae</taxon>
        <taxon>Siphonobacter</taxon>
    </lineage>
</organism>
<proteinExistence type="predicted"/>
<dbReference type="OrthoDB" id="749229at2"/>
<accession>A0A2S7IPT8</accession>
<sequence>MKTFYLLTFLVVAFFSCKPDSKNPDKAGQPRETQDWLILTAPEEREVWGVYGNIDSTLVISTGYKLYYTQDRGKSWHKSDYSVMAWVMAFAPRADTLFTLSSQWSSSAYPEKYAANPGDYSTDQGKSWFSIPPRTLTIAQRDSLRVPRNRLKAANGVVYEIDQLLTPTCPNCSSSYVQTIGYKTSTGRRVALPQEHQIQSIYLDSQQRLYISGSAAVCGGIKDFKFCDGQRGVIYISKKPLP</sequence>
<reference evidence="2" key="1">
    <citation type="submission" date="2018-02" db="EMBL/GenBank/DDBJ databases">
        <title>Genome sequencing of Solimonas sp. HR-BB.</title>
        <authorList>
            <person name="Lee Y."/>
            <person name="Jeon C.O."/>
        </authorList>
    </citation>
    <scope>NUCLEOTIDE SEQUENCE [LARGE SCALE GENOMIC DNA]</scope>
    <source>
        <strain evidence="2">HR-U</strain>
    </source>
</reference>
<dbReference type="PROSITE" id="PS51257">
    <property type="entry name" value="PROKAR_LIPOPROTEIN"/>
    <property type="match status" value="1"/>
</dbReference>
<dbReference type="AlphaFoldDB" id="A0A2S7IPT8"/>
<comment type="caution">
    <text evidence="1">The sequence shown here is derived from an EMBL/GenBank/DDBJ whole genome shotgun (WGS) entry which is preliminary data.</text>
</comment>
<dbReference type="EMBL" id="PTRA01000001">
    <property type="protein sequence ID" value="PQA59679.1"/>
    <property type="molecule type" value="Genomic_DNA"/>
</dbReference>
<evidence type="ECO:0000313" key="2">
    <source>
        <dbReference type="Proteomes" id="UP000239590"/>
    </source>
</evidence>
<evidence type="ECO:0008006" key="3">
    <source>
        <dbReference type="Google" id="ProtNLM"/>
    </source>
</evidence>
<gene>
    <name evidence="1" type="ORF">C5O19_08610</name>
</gene>
<dbReference type="SUPFAM" id="SSF110296">
    <property type="entry name" value="Oligoxyloglucan reducing end-specific cellobiohydrolase"/>
    <property type="match status" value="1"/>
</dbReference>
<dbReference type="Proteomes" id="UP000239590">
    <property type="component" value="Unassembled WGS sequence"/>
</dbReference>